<name>A0ABW5RQ35_9BACI</name>
<comment type="caution">
    <text evidence="1">The sequence shown here is derived from an EMBL/GenBank/DDBJ whole genome shotgun (WGS) entry which is preliminary data.</text>
</comment>
<keyword evidence="2" id="KW-1185">Reference proteome</keyword>
<gene>
    <name evidence="1" type="ORF">ACFSUL_08210</name>
</gene>
<dbReference type="Proteomes" id="UP001597506">
    <property type="component" value="Unassembled WGS sequence"/>
</dbReference>
<protein>
    <submittedName>
        <fullName evidence="1">DNA alkylation repair protein</fullName>
    </submittedName>
</protein>
<evidence type="ECO:0000313" key="1">
    <source>
        <dbReference type="EMBL" id="MFD2680741.1"/>
    </source>
</evidence>
<reference evidence="2" key="1">
    <citation type="journal article" date="2019" name="Int. J. Syst. Evol. Microbiol.">
        <title>The Global Catalogue of Microorganisms (GCM) 10K type strain sequencing project: providing services to taxonomists for standard genome sequencing and annotation.</title>
        <authorList>
            <consortium name="The Broad Institute Genomics Platform"/>
            <consortium name="The Broad Institute Genome Sequencing Center for Infectious Disease"/>
            <person name="Wu L."/>
            <person name="Ma J."/>
        </authorList>
    </citation>
    <scope>NUCLEOTIDE SEQUENCE [LARGE SCALE GENOMIC DNA]</scope>
    <source>
        <strain evidence="2">KCTC 3913</strain>
    </source>
</reference>
<dbReference type="Gene3D" id="1.25.40.290">
    <property type="entry name" value="ARM repeat domains"/>
    <property type="match status" value="1"/>
</dbReference>
<dbReference type="Pfam" id="PF08713">
    <property type="entry name" value="DNA_alkylation"/>
    <property type="match status" value="1"/>
</dbReference>
<dbReference type="InterPro" id="IPR016024">
    <property type="entry name" value="ARM-type_fold"/>
</dbReference>
<evidence type="ECO:0000313" key="2">
    <source>
        <dbReference type="Proteomes" id="UP001597506"/>
    </source>
</evidence>
<sequence length="228" mass="27247">MNNYTEKLITAFQANKNEENVEPMKAYMRNQFEFLGLRTPERRKLFRAFLKENGKPSMEELLEIVPELWEQPEREFQYVAMELVEKQAKHLSTSHLPLIEKMIVEKSWWDTVDLIASHLIGEIFKKSSSEKNMYLEKWIHSENMWLNRTAILYQLSYKQNTDVNQLFSIILLHKESKEFFIQKAIGWALREYSKTVPEEVKNFIENEKLAALSKREGMKHINKLEKMK</sequence>
<proteinExistence type="predicted"/>
<organism evidence="1 2">
    <name type="scientific">Bacillus seohaeanensis</name>
    <dbReference type="NCBI Taxonomy" id="284580"/>
    <lineage>
        <taxon>Bacteria</taxon>
        <taxon>Bacillati</taxon>
        <taxon>Bacillota</taxon>
        <taxon>Bacilli</taxon>
        <taxon>Bacillales</taxon>
        <taxon>Bacillaceae</taxon>
        <taxon>Bacillus</taxon>
    </lineage>
</organism>
<accession>A0ABW5RQ35</accession>
<dbReference type="PANTHER" id="PTHR34070:SF1">
    <property type="entry name" value="DNA ALKYLATION REPAIR PROTEIN"/>
    <property type="match status" value="1"/>
</dbReference>
<dbReference type="CDD" id="cd07064">
    <property type="entry name" value="AlkD_like_1"/>
    <property type="match status" value="1"/>
</dbReference>
<dbReference type="SUPFAM" id="SSF48371">
    <property type="entry name" value="ARM repeat"/>
    <property type="match status" value="1"/>
</dbReference>
<dbReference type="EMBL" id="JBHUMF010000017">
    <property type="protein sequence ID" value="MFD2680741.1"/>
    <property type="molecule type" value="Genomic_DNA"/>
</dbReference>
<dbReference type="PANTHER" id="PTHR34070">
    <property type="entry name" value="ARMADILLO-TYPE FOLD"/>
    <property type="match status" value="1"/>
</dbReference>
<dbReference type="Gene3D" id="1.20.1660.10">
    <property type="entry name" value="Hypothetical protein (EF3068)"/>
    <property type="match status" value="1"/>
</dbReference>
<dbReference type="InterPro" id="IPR014825">
    <property type="entry name" value="DNA_alkylation"/>
</dbReference>
<dbReference type="RefSeq" id="WP_377934410.1">
    <property type="nucleotide sequence ID" value="NZ_JBHUMF010000017.1"/>
</dbReference>